<feature type="region of interest" description="Disordered" evidence="1">
    <location>
        <begin position="1"/>
        <end position="22"/>
    </location>
</feature>
<proteinExistence type="predicted"/>
<dbReference type="PANTHER" id="PTHR43194:SF2">
    <property type="entry name" value="PEROXISOMAL MEMBRANE PROTEIN LPX1"/>
    <property type="match status" value="1"/>
</dbReference>
<dbReference type="EC" id="3.3.2.10" evidence="3"/>
<evidence type="ECO:0000313" key="4">
    <source>
        <dbReference type="Proteomes" id="UP000274841"/>
    </source>
</evidence>
<protein>
    <submittedName>
        <fullName evidence="3">Epoxide hydrolase B</fullName>
        <ecNumber evidence="3">3.3.2.10</ecNumber>
    </submittedName>
</protein>
<organism evidence="3 4">
    <name type="scientific">Microbacterium oxydans</name>
    <dbReference type="NCBI Taxonomy" id="82380"/>
    <lineage>
        <taxon>Bacteria</taxon>
        <taxon>Bacillati</taxon>
        <taxon>Actinomycetota</taxon>
        <taxon>Actinomycetes</taxon>
        <taxon>Micrococcales</taxon>
        <taxon>Microbacteriaceae</taxon>
        <taxon>Microbacterium</taxon>
    </lineage>
</organism>
<keyword evidence="3" id="KW-0378">Hydrolase</keyword>
<dbReference type="InterPro" id="IPR000073">
    <property type="entry name" value="AB_hydrolase_1"/>
</dbReference>
<dbReference type="AlphaFoldDB" id="A0A3Q9J6T4"/>
<dbReference type="EMBL" id="CP031422">
    <property type="protein sequence ID" value="AZS42270.1"/>
    <property type="molecule type" value="Genomic_DNA"/>
</dbReference>
<dbReference type="SUPFAM" id="SSF53474">
    <property type="entry name" value="alpha/beta-Hydrolases"/>
    <property type="match status" value="1"/>
</dbReference>
<dbReference type="Proteomes" id="UP000274841">
    <property type="component" value="Chromosome"/>
</dbReference>
<gene>
    <name evidence="3" type="ORF">CVS54_03633</name>
</gene>
<dbReference type="KEGG" id="moy:CVS54_03633"/>
<evidence type="ECO:0000313" key="3">
    <source>
        <dbReference type="EMBL" id="AZS42270.1"/>
    </source>
</evidence>
<sequence>MPAPSPRLAKASEPRVREQGQDGEVAVPLSDLTSMPAPQHVYAADGTRLATYTWGELDAPVVVIVHGFASNARDNWVLTGWVRELTRAGYRVLALDQRGHGLSEKPHDPDGYRIRTLVTDVETVMDTYLVDDAFYVGYSLGARVGWEVVRELPHRIGRAVLGGVPDGIPLARLDLDQVRAYIADGTPVADRTTQNYIALTERVPGNDLQALVALAEGMRASGMIDPDPSDAPTRPILFATGSKDAIIEGSRALAAAAPDGRFFEIPNRNHFNAPGSRDFKEAAVAFLAES</sequence>
<evidence type="ECO:0000256" key="1">
    <source>
        <dbReference type="SAM" id="MobiDB-lite"/>
    </source>
</evidence>
<dbReference type="PRINTS" id="PR00111">
    <property type="entry name" value="ABHYDROLASE"/>
</dbReference>
<dbReference type="InterPro" id="IPR029058">
    <property type="entry name" value="AB_hydrolase_fold"/>
</dbReference>
<dbReference type="Pfam" id="PF00561">
    <property type="entry name" value="Abhydrolase_1"/>
    <property type="match status" value="1"/>
</dbReference>
<evidence type="ECO:0000259" key="2">
    <source>
        <dbReference type="Pfam" id="PF00561"/>
    </source>
</evidence>
<dbReference type="PANTHER" id="PTHR43194">
    <property type="entry name" value="HYDROLASE ALPHA/BETA FOLD FAMILY"/>
    <property type="match status" value="1"/>
</dbReference>
<reference evidence="3 4" key="1">
    <citation type="submission" date="2018-08" db="EMBL/GenBank/DDBJ databases">
        <title>Microbacterium oxydans strain HG3.</title>
        <authorList>
            <person name="ORTET P."/>
        </authorList>
    </citation>
    <scope>NUCLEOTIDE SEQUENCE [LARGE SCALE GENOMIC DNA]</scope>
    <source>
        <strain evidence="3 4">HG3</strain>
    </source>
</reference>
<dbReference type="GO" id="GO:0004301">
    <property type="term" value="F:epoxide hydrolase activity"/>
    <property type="evidence" value="ECO:0007669"/>
    <property type="project" value="UniProtKB-EC"/>
</dbReference>
<feature type="compositionally biased region" description="Basic and acidic residues" evidence="1">
    <location>
        <begin position="10"/>
        <end position="20"/>
    </location>
</feature>
<dbReference type="Gene3D" id="3.40.50.1820">
    <property type="entry name" value="alpha/beta hydrolase"/>
    <property type="match status" value="1"/>
</dbReference>
<accession>A0A3Q9J6T4</accession>
<feature type="domain" description="AB hydrolase-1" evidence="2">
    <location>
        <begin position="60"/>
        <end position="164"/>
    </location>
</feature>
<dbReference type="InterPro" id="IPR050228">
    <property type="entry name" value="Carboxylesterase_BioH"/>
</dbReference>
<name>A0A3Q9J6T4_9MICO</name>